<dbReference type="AlphaFoldDB" id="A0A392MKR1"/>
<proteinExistence type="predicted"/>
<evidence type="ECO:0000313" key="2">
    <source>
        <dbReference type="EMBL" id="MCH86854.1"/>
    </source>
</evidence>
<organism evidence="2 3">
    <name type="scientific">Trifolium medium</name>
    <dbReference type="NCBI Taxonomy" id="97028"/>
    <lineage>
        <taxon>Eukaryota</taxon>
        <taxon>Viridiplantae</taxon>
        <taxon>Streptophyta</taxon>
        <taxon>Embryophyta</taxon>
        <taxon>Tracheophyta</taxon>
        <taxon>Spermatophyta</taxon>
        <taxon>Magnoliopsida</taxon>
        <taxon>eudicotyledons</taxon>
        <taxon>Gunneridae</taxon>
        <taxon>Pentapetalae</taxon>
        <taxon>rosids</taxon>
        <taxon>fabids</taxon>
        <taxon>Fabales</taxon>
        <taxon>Fabaceae</taxon>
        <taxon>Papilionoideae</taxon>
        <taxon>50 kb inversion clade</taxon>
        <taxon>NPAAA clade</taxon>
        <taxon>Hologalegina</taxon>
        <taxon>IRL clade</taxon>
        <taxon>Trifolieae</taxon>
        <taxon>Trifolium</taxon>
    </lineage>
</organism>
<gene>
    <name evidence="2" type="ORF">A2U01_0007714</name>
</gene>
<dbReference type="Proteomes" id="UP000265520">
    <property type="component" value="Unassembled WGS sequence"/>
</dbReference>
<name>A0A392MKR1_9FABA</name>
<reference evidence="2 3" key="1">
    <citation type="journal article" date="2018" name="Front. Plant Sci.">
        <title>Red Clover (Trifolium pratense) and Zigzag Clover (T. medium) - A Picture of Genomic Similarities and Differences.</title>
        <authorList>
            <person name="Dluhosova J."/>
            <person name="Istvanek J."/>
            <person name="Nedelnik J."/>
            <person name="Repkova J."/>
        </authorList>
    </citation>
    <scope>NUCLEOTIDE SEQUENCE [LARGE SCALE GENOMIC DNA]</scope>
    <source>
        <strain evidence="3">cv. 10/8</strain>
        <tissue evidence="2">Leaf</tissue>
    </source>
</reference>
<evidence type="ECO:0000313" key="3">
    <source>
        <dbReference type="Proteomes" id="UP000265520"/>
    </source>
</evidence>
<dbReference type="EMBL" id="LXQA010011059">
    <property type="protein sequence ID" value="MCH86854.1"/>
    <property type="molecule type" value="Genomic_DNA"/>
</dbReference>
<comment type="caution">
    <text evidence="2">The sequence shown here is derived from an EMBL/GenBank/DDBJ whole genome shotgun (WGS) entry which is preliminary data.</text>
</comment>
<evidence type="ECO:0000256" key="1">
    <source>
        <dbReference type="SAM" id="MobiDB-lite"/>
    </source>
</evidence>
<feature type="region of interest" description="Disordered" evidence="1">
    <location>
        <begin position="76"/>
        <end position="103"/>
    </location>
</feature>
<sequence length="103" mass="11475">MEVTTILSSTKTGFTLCTLALTKLVAKDSYLHEIRLVRNHHAVFLVGGEVGAKRREKMVSFWKGIMKNVREGGAVVTEKGKHGRKHDLCSSGRKHDFYSSSTL</sequence>
<protein>
    <submittedName>
        <fullName evidence="2">Uncharacterized protein</fullName>
    </submittedName>
</protein>
<accession>A0A392MKR1</accession>
<keyword evidence="3" id="KW-1185">Reference proteome</keyword>